<dbReference type="EC" id="3.6.4.13" evidence="5"/>
<evidence type="ECO:0000256" key="1">
    <source>
        <dbReference type="ARBA" id="ARBA00022741"/>
    </source>
</evidence>
<dbReference type="InterPro" id="IPR011545">
    <property type="entry name" value="DEAD/DEAH_box_helicase_dom"/>
</dbReference>
<evidence type="ECO:0000256" key="4">
    <source>
        <dbReference type="ARBA" id="ARBA00022884"/>
    </source>
</evidence>
<dbReference type="CDD" id="cd18787">
    <property type="entry name" value="SF2_C_DEAD"/>
    <property type="match status" value="1"/>
</dbReference>
<dbReference type="Pfam" id="PF00271">
    <property type="entry name" value="Helicase_C"/>
    <property type="match status" value="1"/>
</dbReference>
<evidence type="ECO:0000259" key="8">
    <source>
        <dbReference type="PROSITE" id="PS51194"/>
    </source>
</evidence>
<keyword evidence="5" id="KW-0347">Helicase</keyword>
<name>A0A4U8ULL3_STECR</name>
<dbReference type="EMBL" id="AZBU02000001">
    <property type="protein sequence ID" value="TMS33007.1"/>
    <property type="molecule type" value="Genomic_DNA"/>
</dbReference>
<comment type="caution">
    <text evidence="9">The sequence shown here is derived from an EMBL/GenBank/DDBJ whole genome shotgun (WGS) entry which is preliminary data.</text>
</comment>
<evidence type="ECO:0000256" key="3">
    <source>
        <dbReference type="ARBA" id="ARBA00022840"/>
    </source>
</evidence>
<dbReference type="PANTHER" id="PTHR24031">
    <property type="entry name" value="RNA HELICASE"/>
    <property type="match status" value="1"/>
</dbReference>
<reference evidence="9 10" key="2">
    <citation type="journal article" date="2019" name="G3 (Bethesda)">
        <title>Hybrid Assembly of the Genome of the Entomopathogenic Nematode Steinernema carpocapsae Identifies the X-Chromosome.</title>
        <authorList>
            <person name="Serra L."/>
            <person name="Macchietto M."/>
            <person name="Macias-Munoz A."/>
            <person name="McGill C.J."/>
            <person name="Rodriguez I.M."/>
            <person name="Rodriguez B."/>
            <person name="Murad R."/>
            <person name="Mortazavi A."/>
        </authorList>
    </citation>
    <scope>NUCLEOTIDE SEQUENCE [LARGE SCALE GENOMIC DNA]</scope>
    <source>
        <strain evidence="9 10">ALL</strain>
    </source>
</reference>
<sequence>MEDDEFPNFESLNVEDEFADGASLGFSDPLADLDEPDLLEALEERAKHEAKRKDQGEGGIDDAEEEHEVPATPPNTEENADRPPLSDDSDDEEFYKSIPNLNFKAKFYADEPAVSNFVAAPEAPASTQVQLPTKTFFNCFPPPGAGHVRHARQYLEMLIQRCRPYRPEPLRRVFTDRTNRATEPEPARFGTANGMEAEPKNDATIRTIAAQLRRSGVPHSQVELMREAGASGNIIGDHLFRYLNQHNVVNGMRQNKHTKEENNIKEGLLFQDLMEPDDIVIRGGDGTRVGVTFAALENGGFMNTKIVDNLKRMGVTKLTSIQQVVTKIMASKVFHFDMIAQAQPGSGKTTIYLAMIVAWIYNFKYGKLYKNRDNKKGVVEPRSPFAFIIVPSRELAAQISCYANELCRNLDIWIKVAVSYGEMDIQYTRSQMNNSDIVVGTPTRFMSSFQVEYFNTRNLFWVVVDEADEVFKTRLGDEWAIHELLGRLKALNQVRLYAFGSTISEETVTELKEFMRPNPFEVHSRVMPTTVKHFFMETQTSWKRHVLCCLLNVLRNDGKETPKTLIFVENQMKCEYLYHLLHFNGFPCLVFHKTMYQFCREFVLDQFATGVVKILISTDIAGRGLNFAGLKYVINYDLPNETNQFIHRSGAAGRIGNLGTVISLIEVERPGEYERVSKLIPVLRDAGIHPAAIMYYYDMNTKPPQGVLYELQYYEDTLEAFWKAIAQRDEGIRQEQRRAAERRQELVEVGVERTESEDARVTLDRLLAPILQEKKPEKKAKKPGA</sequence>
<evidence type="ECO:0000256" key="2">
    <source>
        <dbReference type="ARBA" id="ARBA00022801"/>
    </source>
</evidence>
<gene>
    <name evidence="9" type="ORF">L596_000791</name>
</gene>
<organism evidence="9 10">
    <name type="scientific">Steinernema carpocapsae</name>
    <name type="common">Entomopathogenic nematode</name>
    <dbReference type="NCBI Taxonomy" id="34508"/>
    <lineage>
        <taxon>Eukaryota</taxon>
        <taxon>Metazoa</taxon>
        <taxon>Ecdysozoa</taxon>
        <taxon>Nematoda</taxon>
        <taxon>Chromadorea</taxon>
        <taxon>Rhabditida</taxon>
        <taxon>Tylenchina</taxon>
        <taxon>Panagrolaimomorpha</taxon>
        <taxon>Strongyloidoidea</taxon>
        <taxon>Steinernematidae</taxon>
        <taxon>Steinernema</taxon>
    </lineage>
</organism>
<keyword evidence="1 5" id="KW-0547">Nucleotide-binding</keyword>
<dbReference type="InterPro" id="IPR014001">
    <property type="entry name" value="Helicase_ATP-bd"/>
</dbReference>
<evidence type="ECO:0000256" key="6">
    <source>
        <dbReference type="SAM" id="MobiDB-lite"/>
    </source>
</evidence>
<feature type="compositionally biased region" description="Acidic residues" evidence="6">
    <location>
        <begin position="31"/>
        <end position="41"/>
    </location>
</feature>
<comment type="similarity">
    <text evidence="5">Belongs to the DEAD box helicase family.</text>
</comment>
<keyword evidence="4 5" id="KW-0694">RNA-binding</keyword>
<proteinExistence type="inferred from homology"/>
<dbReference type="AlphaFoldDB" id="A0A4U8ULL3"/>
<comment type="function">
    <text evidence="5">RNA helicase.</text>
</comment>
<dbReference type="GO" id="GO:0005524">
    <property type="term" value="F:ATP binding"/>
    <property type="evidence" value="ECO:0007669"/>
    <property type="project" value="UniProtKB-UniRule"/>
</dbReference>
<dbReference type="SMART" id="SM00487">
    <property type="entry name" value="DEXDc"/>
    <property type="match status" value="1"/>
</dbReference>
<feature type="compositionally biased region" description="Basic and acidic residues" evidence="6">
    <location>
        <begin position="42"/>
        <end position="56"/>
    </location>
</feature>
<dbReference type="InterPro" id="IPR001650">
    <property type="entry name" value="Helicase_C-like"/>
</dbReference>
<feature type="domain" description="Helicase C-terminal" evidence="8">
    <location>
        <begin position="553"/>
        <end position="700"/>
    </location>
</feature>
<dbReference type="InterPro" id="IPR027417">
    <property type="entry name" value="P-loop_NTPase"/>
</dbReference>
<keyword evidence="2 5" id="KW-0378">Hydrolase</keyword>
<evidence type="ECO:0000313" key="9">
    <source>
        <dbReference type="EMBL" id="TMS33007.1"/>
    </source>
</evidence>
<keyword evidence="3 5" id="KW-0067">ATP-binding</keyword>
<accession>A0A4U8ULL3</accession>
<dbReference type="PROSITE" id="PS51194">
    <property type="entry name" value="HELICASE_CTER"/>
    <property type="match status" value="1"/>
</dbReference>
<dbReference type="SUPFAM" id="SSF52540">
    <property type="entry name" value="P-loop containing nucleoside triphosphate hydrolases"/>
    <property type="match status" value="1"/>
</dbReference>
<dbReference type="GO" id="GO:0016787">
    <property type="term" value="F:hydrolase activity"/>
    <property type="evidence" value="ECO:0007669"/>
    <property type="project" value="UniProtKB-KW"/>
</dbReference>
<feature type="domain" description="Helicase ATP-binding" evidence="7">
    <location>
        <begin position="329"/>
        <end position="521"/>
    </location>
</feature>
<reference evidence="9 10" key="1">
    <citation type="journal article" date="2015" name="Genome Biol.">
        <title>Comparative genomics of Steinernema reveals deeply conserved gene regulatory networks.</title>
        <authorList>
            <person name="Dillman A.R."/>
            <person name="Macchietto M."/>
            <person name="Porter C.F."/>
            <person name="Rogers A."/>
            <person name="Williams B."/>
            <person name="Antoshechkin I."/>
            <person name="Lee M.M."/>
            <person name="Goodwin Z."/>
            <person name="Lu X."/>
            <person name="Lewis E.E."/>
            <person name="Goodrich-Blair H."/>
            <person name="Stock S.P."/>
            <person name="Adams B.J."/>
            <person name="Sternberg P.W."/>
            <person name="Mortazavi A."/>
        </authorList>
    </citation>
    <scope>NUCLEOTIDE SEQUENCE [LARGE SCALE GENOMIC DNA]</scope>
    <source>
        <strain evidence="9 10">ALL</strain>
    </source>
</reference>
<protein>
    <recommendedName>
        <fullName evidence="5">ATP-dependent RNA helicase</fullName>
        <ecNumber evidence="5">3.6.4.13</ecNumber>
    </recommendedName>
</protein>
<dbReference type="Pfam" id="PF00270">
    <property type="entry name" value="DEAD"/>
    <property type="match status" value="1"/>
</dbReference>
<keyword evidence="10" id="KW-1185">Reference proteome</keyword>
<feature type="region of interest" description="Disordered" evidence="6">
    <location>
        <begin position="20"/>
        <end position="93"/>
    </location>
</feature>
<dbReference type="Gene3D" id="3.40.50.300">
    <property type="entry name" value="P-loop containing nucleotide triphosphate hydrolases"/>
    <property type="match status" value="2"/>
</dbReference>
<comment type="domain">
    <text evidence="5">The Q motif is unique to and characteristic of the DEAD box family of RNA helicases and controls ATP binding and hydrolysis.</text>
</comment>
<dbReference type="Proteomes" id="UP000298663">
    <property type="component" value="Chromosome X"/>
</dbReference>
<dbReference type="GO" id="GO:0003724">
    <property type="term" value="F:RNA helicase activity"/>
    <property type="evidence" value="ECO:0007669"/>
    <property type="project" value="UniProtKB-EC"/>
</dbReference>
<dbReference type="STRING" id="34508.A0A4U8ULL3"/>
<comment type="catalytic activity">
    <reaction evidence="5">
        <text>ATP + H2O = ADP + phosphate + H(+)</text>
        <dbReference type="Rhea" id="RHEA:13065"/>
        <dbReference type="ChEBI" id="CHEBI:15377"/>
        <dbReference type="ChEBI" id="CHEBI:15378"/>
        <dbReference type="ChEBI" id="CHEBI:30616"/>
        <dbReference type="ChEBI" id="CHEBI:43474"/>
        <dbReference type="ChEBI" id="CHEBI:456216"/>
        <dbReference type="EC" id="3.6.4.13"/>
    </reaction>
</comment>
<dbReference type="EMBL" id="CM016762">
    <property type="protein sequence ID" value="TMS33007.1"/>
    <property type="molecule type" value="Genomic_DNA"/>
</dbReference>
<evidence type="ECO:0000259" key="7">
    <source>
        <dbReference type="PROSITE" id="PS51192"/>
    </source>
</evidence>
<dbReference type="GO" id="GO:0003723">
    <property type="term" value="F:RNA binding"/>
    <property type="evidence" value="ECO:0007669"/>
    <property type="project" value="UniProtKB-UniRule"/>
</dbReference>
<dbReference type="SMART" id="SM00490">
    <property type="entry name" value="HELICc"/>
    <property type="match status" value="1"/>
</dbReference>
<evidence type="ECO:0000313" key="10">
    <source>
        <dbReference type="Proteomes" id="UP000298663"/>
    </source>
</evidence>
<evidence type="ECO:0000256" key="5">
    <source>
        <dbReference type="RuleBase" id="RU365068"/>
    </source>
</evidence>
<dbReference type="PROSITE" id="PS51192">
    <property type="entry name" value="HELICASE_ATP_BIND_1"/>
    <property type="match status" value="1"/>
</dbReference>